<organism evidence="6 7">
    <name type="scientific">Dorea longicatena</name>
    <dbReference type="NCBI Taxonomy" id="88431"/>
    <lineage>
        <taxon>Bacteria</taxon>
        <taxon>Bacillati</taxon>
        <taxon>Bacillota</taxon>
        <taxon>Clostridia</taxon>
        <taxon>Lachnospirales</taxon>
        <taxon>Lachnospiraceae</taxon>
        <taxon>Dorea</taxon>
    </lineage>
</organism>
<dbReference type="SMART" id="SM00354">
    <property type="entry name" value="HTH_LACI"/>
    <property type="match status" value="1"/>
</dbReference>
<dbReference type="PROSITE" id="PS00356">
    <property type="entry name" value="HTH_LACI_1"/>
    <property type="match status" value="1"/>
</dbReference>
<reference evidence="6 7" key="1">
    <citation type="submission" date="2018-08" db="EMBL/GenBank/DDBJ databases">
        <title>A genome reference for cultivated species of the human gut microbiota.</title>
        <authorList>
            <person name="Zou Y."/>
            <person name="Xue W."/>
            <person name="Luo G."/>
        </authorList>
    </citation>
    <scope>NUCLEOTIDE SEQUENCE [LARGE SCALE GENOMIC DNA]</scope>
    <source>
        <strain evidence="6 7">AM22-22</strain>
    </source>
</reference>
<dbReference type="PANTHER" id="PTHR30146">
    <property type="entry name" value="LACI-RELATED TRANSCRIPTIONAL REPRESSOR"/>
    <property type="match status" value="1"/>
</dbReference>
<dbReference type="Gene3D" id="3.40.50.2300">
    <property type="match status" value="2"/>
</dbReference>
<dbReference type="InterPro" id="IPR001387">
    <property type="entry name" value="Cro/C1-type_HTH"/>
</dbReference>
<evidence type="ECO:0000313" key="6">
    <source>
        <dbReference type="EMBL" id="RHG27788.1"/>
    </source>
</evidence>
<dbReference type="InterPro" id="IPR001761">
    <property type="entry name" value="Peripla_BP/Lac1_sug-bd_dom"/>
</dbReference>
<protein>
    <submittedName>
        <fullName evidence="6">LacI family transcriptional regulator</fullName>
    </submittedName>
</protein>
<dbReference type="CDD" id="cd06267">
    <property type="entry name" value="PBP1_LacI_sugar_binding-like"/>
    <property type="match status" value="1"/>
</dbReference>
<dbReference type="PROSITE" id="PS50943">
    <property type="entry name" value="HTH_CROC1"/>
    <property type="match status" value="1"/>
</dbReference>
<evidence type="ECO:0000313" key="7">
    <source>
        <dbReference type="Proteomes" id="UP000284095"/>
    </source>
</evidence>
<evidence type="ECO:0000256" key="2">
    <source>
        <dbReference type="ARBA" id="ARBA00023125"/>
    </source>
</evidence>
<dbReference type="Pfam" id="PF00356">
    <property type="entry name" value="LacI"/>
    <property type="match status" value="1"/>
</dbReference>
<dbReference type="InterPro" id="IPR010982">
    <property type="entry name" value="Lambda_DNA-bd_dom_sf"/>
</dbReference>
<keyword evidence="2" id="KW-0238">DNA-binding</keyword>
<dbReference type="RefSeq" id="WP_118224384.1">
    <property type="nucleotide sequence ID" value="NZ_QRIC01000004.1"/>
</dbReference>
<proteinExistence type="predicted"/>
<comment type="caution">
    <text evidence="6">The sequence shown here is derived from an EMBL/GenBank/DDBJ whole genome shotgun (WGS) entry which is preliminary data.</text>
</comment>
<dbReference type="SUPFAM" id="SSF53822">
    <property type="entry name" value="Periplasmic binding protein-like I"/>
    <property type="match status" value="1"/>
</dbReference>
<evidence type="ECO:0000256" key="3">
    <source>
        <dbReference type="ARBA" id="ARBA00023163"/>
    </source>
</evidence>
<gene>
    <name evidence="6" type="ORF">DW265_03235</name>
</gene>
<dbReference type="Proteomes" id="UP000284095">
    <property type="component" value="Unassembled WGS sequence"/>
</dbReference>
<feature type="domain" description="HTH lacI-type" evidence="4">
    <location>
        <begin position="2"/>
        <end position="56"/>
    </location>
</feature>
<dbReference type="Pfam" id="PF00532">
    <property type="entry name" value="Peripla_BP_1"/>
    <property type="match status" value="1"/>
</dbReference>
<dbReference type="PANTHER" id="PTHR30146:SF109">
    <property type="entry name" value="HTH-TYPE TRANSCRIPTIONAL REGULATOR GALS"/>
    <property type="match status" value="1"/>
</dbReference>
<dbReference type="Gene3D" id="1.10.260.40">
    <property type="entry name" value="lambda repressor-like DNA-binding domains"/>
    <property type="match status" value="1"/>
</dbReference>
<keyword evidence="7" id="KW-1185">Reference proteome</keyword>
<keyword evidence="3" id="KW-0804">Transcription</keyword>
<accession>A0A414T0R4</accession>
<dbReference type="InterPro" id="IPR028082">
    <property type="entry name" value="Peripla_BP_I"/>
</dbReference>
<evidence type="ECO:0000259" key="5">
    <source>
        <dbReference type="PROSITE" id="PS50943"/>
    </source>
</evidence>
<dbReference type="GO" id="GO:0003700">
    <property type="term" value="F:DNA-binding transcription factor activity"/>
    <property type="evidence" value="ECO:0007669"/>
    <property type="project" value="TreeGrafter"/>
</dbReference>
<evidence type="ECO:0000259" key="4">
    <source>
        <dbReference type="PROSITE" id="PS50932"/>
    </source>
</evidence>
<feature type="domain" description="HTH cro/C1-type" evidence="5">
    <location>
        <begin position="3"/>
        <end position="46"/>
    </location>
</feature>
<dbReference type="CDD" id="cd01392">
    <property type="entry name" value="HTH_LacI"/>
    <property type="match status" value="1"/>
</dbReference>
<dbReference type="InterPro" id="IPR000843">
    <property type="entry name" value="HTH_LacI"/>
</dbReference>
<dbReference type="EMBL" id="QRIC01000004">
    <property type="protein sequence ID" value="RHG27788.1"/>
    <property type="molecule type" value="Genomic_DNA"/>
</dbReference>
<name>A0A414T0R4_9FIRM</name>
<dbReference type="PRINTS" id="PR00036">
    <property type="entry name" value="HTHLACI"/>
</dbReference>
<dbReference type="AlphaFoldDB" id="A0A414T0R4"/>
<dbReference type="PROSITE" id="PS50932">
    <property type="entry name" value="HTH_LACI_2"/>
    <property type="match status" value="1"/>
</dbReference>
<evidence type="ECO:0000256" key="1">
    <source>
        <dbReference type="ARBA" id="ARBA00023015"/>
    </source>
</evidence>
<sequence>MSTMKDVAKKAGVSVATVSYAINGTKALSPETLAKVRAAIKELKYSPDQTAKSFKTGRKHIIAFIVPDISNNYFSNIIDSLEQELRNSGYTLIITNTKESLDLEIEQLKYLTSGIVDGIVLASSAKNYKEIAPYIPAGFPVILVDRKLKGCPFDIISVSDTDAIEQGMDYLLSCGHTKIGYIGDAPHLSTSKERLQAYMNFLTEHDLPVDHDRIKETTSLTHSAYDLTGQLLAQSCTALVIGNNVMTVDACCYLNQHHADYPNARLLGYQHKDLCRLFSSDDGIIVQNEYDMGISAARQILNRIQEPESSRKEIIIYNEYTRPD</sequence>
<dbReference type="SUPFAM" id="SSF47413">
    <property type="entry name" value="lambda repressor-like DNA-binding domains"/>
    <property type="match status" value="1"/>
</dbReference>
<dbReference type="GO" id="GO:0000976">
    <property type="term" value="F:transcription cis-regulatory region binding"/>
    <property type="evidence" value="ECO:0007669"/>
    <property type="project" value="TreeGrafter"/>
</dbReference>
<keyword evidence="1" id="KW-0805">Transcription regulation</keyword>